<evidence type="ECO:0000313" key="1">
    <source>
        <dbReference type="EMBL" id="KAJ1137032.1"/>
    </source>
</evidence>
<sequence length="146" mass="16585">MAWLRAWGQATGELVIGPLCYIKGAPIRQLHWLDPVVPPSAIIAQLLNYRDIACKMHHTTYQGNEVAFYPDFIATVQLARSEPLPVKKKLQTSNVQYAMLYLACLRIQYKGKPKSFTTSKEAKNLIKMLTCPDKDHHESDIDDIET</sequence>
<dbReference type="InterPro" id="IPR042566">
    <property type="entry name" value="L1_C"/>
</dbReference>
<keyword evidence="2" id="KW-1185">Reference proteome</keyword>
<protein>
    <submittedName>
        <fullName evidence="1">Uncharacterized protein</fullName>
    </submittedName>
</protein>
<dbReference type="EMBL" id="JANPWB010000010">
    <property type="protein sequence ID" value="KAJ1137032.1"/>
    <property type="molecule type" value="Genomic_DNA"/>
</dbReference>
<gene>
    <name evidence="1" type="ORF">NDU88_003445</name>
</gene>
<evidence type="ECO:0000313" key="2">
    <source>
        <dbReference type="Proteomes" id="UP001066276"/>
    </source>
</evidence>
<dbReference type="AlphaFoldDB" id="A0AAV7QBR3"/>
<name>A0AAV7QBR3_PLEWA</name>
<accession>A0AAV7QBR3</accession>
<reference evidence="1" key="1">
    <citation type="journal article" date="2022" name="bioRxiv">
        <title>Sequencing and chromosome-scale assembly of the giantPleurodeles waltlgenome.</title>
        <authorList>
            <person name="Brown T."/>
            <person name="Elewa A."/>
            <person name="Iarovenko S."/>
            <person name="Subramanian E."/>
            <person name="Araus A.J."/>
            <person name="Petzold A."/>
            <person name="Susuki M."/>
            <person name="Suzuki K.-i.T."/>
            <person name="Hayashi T."/>
            <person name="Toyoda A."/>
            <person name="Oliveira C."/>
            <person name="Osipova E."/>
            <person name="Leigh N.D."/>
            <person name="Simon A."/>
            <person name="Yun M.H."/>
        </authorList>
    </citation>
    <scope>NUCLEOTIDE SEQUENCE</scope>
    <source>
        <strain evidence="1">20211129_DDA</strain>
        <tissue evidence="1">Liver</tissue>
    </source>
</reference>
<dbReference type="Proteomes" id="UP001066276">
    <property type="component" value="Chromosome 6"/>
</dbReference>
<dbReference type="Gene3D" id="3.30.250.20">
    <property type="entry name" value="L1 transposable element, C-terminal domain"/>
    <property type="match status" value="1"/>
</dbReference>
<proteinExistence type="predicted"/>
<comment type="caution">
    <text evidence="1">The sequence shown here is derived from an EMBL/GenBank/DDBJ whole genome shotgun (WGS) entry which is preliminary data.</text>
</comment>
<organism evidence="1 2">
    <name type="scientific">Pleurodeles waltl</name>
    <name type="common">Iberian ribbed newt</name>
    <dbReference type="NCBI Taxonomy" id="8319"/>
    <lineage>
        <taxon>Eukaryota</taxon>
        <taxon>Metazoa</taxon>
        <taxon>Chordata</taxon>
        <taxon>Craniata</taxon>
        <taxon>Vertebrata</taxon>
        <taxon>Euteleostomi</taxon>
        <taxon>Amphibia</taxon>
        <taxon>Batrachia</taxon>
        <taxon>Caudata</taxon>
        <taxon>Salamandroidea</taxon>
        <taxon>Salamandridae</taxon>
        <taxon>Pleurodelinae</taxon>
        <taxon>Pleurodeles</taxon>
    </lineage>
</organism>